<dbReference type="PIR" id="B87768">
    <property type="entry name" value="B87768"/>
</dbReference>
<dbReference type="PANTHER" id="PTHR48043:SF68">
    <property type="entry name" value="GLUCURONOSYLTRANSFERASE"/>
    <property type="match status" value="1"/>
</dbReference>
<dbReference type="KEGG" id="cel:CELE_F54C1.1"/>
<proteinExistence type="inferred from homology"/>
<dbReference type="HOGENOM" id="CLU_466333_0_0_1"/>
<feature type="transmembrane region" description="Helical" evidence="7">
    <location>
        <begin position="564"/>
        <end position="580"/>
    </location>
</feature>
<dbReference type="AGR" id="WB:WBGene00018789"/>
<keyword evidence="5 8" id="KW-0732">Signal</keyword>
<comment type="similarity">
    <text evidence="1">Belongs to the UDP-glycosyltransferase family.</text>
</comment>
<dbReference type="InParanoid" id="P91326"/>
<evidence type="ECO:0000313" key="10">
    <source>
        <dbReference type="Proteomes" id="UP000001940"/>
    </source>
</evidence>
<dbReference type="PANTHER" id="PTHR48043">
    <property type="entry name" value="EG:EG0003.4 PROTEIN-RELATED"/>
    <property type="match status" value="1"/>
</dbReference>
<evidence type="ECO:0000256" key="4">
    <source>
        <dbReference type="ARBA" id="ARBA00022679"/>
    </source>
</evidence>
<keyword evidence="7" id="KW-0472">Membrane</keyword>
<keyword evidence="7" id="KW-1133">Transmembrane helix</keyword>
<evidence type="ECO:0000313" key="9">
    <source>
        <dbReference type="EMBL" id="CCD67542.1"/>
    </source>
</evidence>
<feature type="signal peptide" evidence="8">
    <location>
        <begin position="1"/>
        <end position="16"/>
    </location>
</feature>
<dbReference type="UCSC" id="F54C1.1">
    <property type="organism name" value="c. elegans"/>
</dbReference>
<dbReference type="GO" id="GO:0015020">
    <property type="term" value="F:glucuronosyltransferase activity"/>
    <property type="evidence" value="ECO:0007669"/>
    <property type="project" value="UniProtKB-EC"/>
</dbReference>
<gene>
    <name evidence="9" type="ORF">CELE_F54C1.1</name>
    <name evidence="9 11" type="ORF">F54C1.1</name>
</gene>
<evidence type="ECO:0000256" key="3">
    <source>
        <dbReference type="ARBA" id="ARBA00022676"/>
    </source>
</evidence>
<feature type="chain" id="PRO_5004161419" description="glucuronosyltransferase" evidence="8">
    <location>
        <begin position="17"/>
        <end position="581"/>
    </location>
</feature>
<dbReference type="SMR" id="P91326"/>
<dbReference type="RefSeq" id="NP_491499.1">
    <property type="nucleotide sequence ID" value="NM_059098.3"/>
</dbReference>
<dbReference type="PhylomeDB" id="P91326"/>
<name>P91326_CAEEL</name>
<dbReference type="InterPro" id="IPR050271">
    <property type="entry name" value="UDP-glycosyltransferase"/>
</dbReference>
<evidence type="ECO:0000256" key="8">
    <source>
        <dbReference type="SAM" id="SignalP"/>
    </source>
</evidence>
<sequence length="581" mass="67026">MVFICFFSLLVVGSLGAKIALFPSTGCFSHDVMMKQVGEQLDENGNNITWIQTYLYDFGFGEMQIPDHWNRLSIVGIDERANYLQENTGRLIWRQNVPFDFDRPFNIQGIKDFVVMLQRHQEYCTVMMDDPRYQRLRNENVSVAVLDHFLQECMGGLAHLLNASVIQFSNWPLSDGYVTSLNLPASPASVPKTGTHHSSNSMSFLQRCKNVLFHIAILVTRFVQMKTLDTMFSNRNYPWIQVELNEAQRPLFASRAEMIFESVRPINNRIKFFGAASTMAPENYISSSNHFQIPSTVSFSEPVLLSANSTNLTAECTTCHKLESRLRRRSYMFNMVTDRTVIYNRQRELRDKYPTIDWDRVHSEKFVLVTFGSVAQVDKIHFELLRSLLETFAKQPGLIIWQSNLNAQEIKEIHNLTVPENVMVSSWVPIKELLAHDNIEFLICHGGINTVNELGLFGVPVLGVPLQGDQASNLARVVDLGAAELMTIIDLNDGKLDEMMDKMRRNLSRYWTRSEKLSKMLSQLRSFHTGYQQFWLNWVARHGKQIEHKKFVRYEYLGDMDNRLWLTIFGSIALVILLVYF</sequence>
<dbReference type="Pfam" id="PF00201">
    <property type="entry name" value="UDPGT"/>
    <property type="match status" value="1"/>
</dbReference>
<dbReference type="CAZy" id="GT1">
    <property type="family name" value="Glycosyltransferase Family 1"/>
</dbReference>
<dbReference type="InterPro" id="IPR002213">
    <property type="entry name" value="UDP_glucos_trans"/>
</dbReference>
<dbReference type="EC" id="2.4.1.17" evidence="2"/>
<dbReference type="EMBL" id="BX284601">
    <property type="protein sequence ID" value="CCD67542.1"/>
    <property type="molecule type" value="Genomic_DNA"/>
</dbReference>
<dbReference type="GeneID" id="172126"/>
<keyword evidence="3" id="KW-0328">Glycosyltransferase</keyword>
<dbReference type="WormBase" id="F54C1.1">
    <property type="protein sequence ID" value="CE11042"/>
    <property type="gene ID" value="WBGene00018789"/>
</dbReference>
<dbReference type="CTD" id="172126"/>
<evidence type="ECO:0000313" key="11">
    <source>
        <dbReference type="WormBase" id="F54C1.1"/>
    </source>
</evidence>
<dbReference type="Proteomes" id="UP000001940">
    <property type="component" value="Chromosome I"/>
</dbReference>
<dbReference type="OrthoDB" id="5835829at2759"/>
<dbReference type="OMA" id="NITWIQT"/>
<evidence type="ECO:0000256" key="6">
    <source>
        <dbReference type="ARBA" id="ARBA00047475"/>
    </source>
</evidence>
<comment type="catalytic activity">
    <reaction evidence="6">
        <text>glucuronate acceptor + UDP-alpha-D-glucuronate = acceptor beta-D-glucuronoside + UDP + H(+)</text>
        <dbReference type="Rhea" id="RHEA:21032"/>
        <dbReference type="ChEBI" id="CHEBI:15378"/>
        <dbReference type="ChEBI" id="CHEBI:58052"/>
        <dbReference type="ChEBI" id="CHEBI:58223"/>
        <dbReference type="ChEBI" id="CHEBI:132367"/>
        <dbReference type="ChEBI" id="CHEBI:132368"/>
        <dbReference type="EC" id="2.4.1.17"/>
    </reaction>
</comment>
<dbReference type="GO" id="GO:0008194">
    <property type="term" value="F:UDP-glycosyltransferase activity"/>
    <property type="evidence" value="ECO:0000318"/>
    <property type="project" value="GO_Central"/>
</dbReference>
<accession>P91326</accession>
<dbReference type="PaxDb" id="6239-F54C1.1"/>
<dbReference type="AlphaFoldDB" id="P91326"/>
<evidence type="ECO:0000256" key="1">
    <source>
        <dbReference type="ARBA" id="ARBA00009995"/>
    </source>
</evidence>
<evidence type="ECO:0000256" key="2">
    <source>
        <dbReference type="ARBA" id="ARBA00012544"/>
    </source>
</evidence>
<organism evidence="9 10">
    <name type="scientific">Caenorhabditis elegans</name>
    <dbReference type="NCBI Taxonomy" id="6239"/>
    <lineage>
        <taxon>Eukaryota</taxon>
        <taxon>Metazoa</taxon>
        <taxon>Ecdysozoa</taxon>
        <taxon>Nematoda</taxon>
        <taxon>Chromadorea</taxon>
        <taxon>Rhabditida</taxon>
        <taxon>Rhabditina</taxon>
        <taxon>Rhabditomorpha</taxon>
        <taxon>Rhabditoidea</taxon>
        <taxon>Rhabditidae</taxon>
        <taxon>Peloderinae</taxon>
        <taxon>Caenorhabditis</taxon>
    </lineage>
</organism>
<evidence type="ECO:0000256" key="7">
    <source>
        <dbReference type="SAM" id="Phobius"/>
    </source>
</evidence>
<reference evidence="9 10" key="1">
    <citation type="journal article" date="1998" name="Science">
        <title>Genome sequence of the nematode C. elegans: a platform for investigating biology.</title>
        <authorList>
            <consortium name="The C. elegans sequencing consortium"/>
            <person name="Sulson J.E."/>
            <person name="Waterston R."/>
        </authorList>
    </citation>
    <scope>NUCLEOTIDE SEQUENCE [LARGE SCALE GENOMIC DNA]</scope>
    <source>
        <strain evidence="9 10">Bristol N2</strain>
    </source>
</reference>
<keyword evidence="7" id="KW-0812">Transmembrane</keyword>
<dbReference type="Bgee" id="WBGene00018789">
    <property type="expression patterns" value="Expressed in larva and 1 other cell type or tissue"/>
</dbReference>
<dbReference type="CDD" id="cd03784">
    <property type="entry name" value="GT1_Gtf-like"/>
    <property type="match status" value="1"/>
</dbReference>
<dbReference type="SUPFAM" id="SSF53756">
    <property type="entry name" value="UDP-Glycosyltransferase/glycogen phosphorylase"/>
    <property type="match status" value="1"/>
</dbReference>
<keyword evidence="4" id="KW-0808">Transferase</keyword>
<evidence type="ECO:0000256" key="5">
    <source>
        <dbReference type="ARBA" id="ARBA00022729"/>
    </source>
</evidence>
<keyword evidence="10" id="KW-1185">Reference proteome</keyword>
<dbReference type="Gene3D" id="3.40.50.2000">
    <property type="entry name" value="Glycogen Phosphorylase B"/>
    <property type="match status" value="1"/>
</dbReference>
<dbReference type="eggNOG" id="KOG1192">
    <property type="taxonomic scope" value="Eukaryota"/>
</dbReference>
<protein>
    <recommendedName>
        <fullName evidence="2">glucuronosyltransferase</fullName>
        <ecNumber evidence="2">2.4.1.17</ecNumber>
    </recommendedName>
</protein>